<gene>
    <name evidence="1" type="ORF">SDC9_176596</name>
</gene>
<accession>A0A645GR31</accession>
<dbReference type="AlphaFoldDB" id="A0A645GR31"/>
<protein>
    <submittedName>
        <fullName evidence="1">Uncharacterized protein</fullName>
    </submittedName>
</protein>
<reference evidence="1" key="1">
    <citation type="submission" date="2019-08" db="EMBL/GenBank/DDBJ databases">
        <authorList>
            <person name="Kucharzyk K."/>
            <person name="Murdoch R.W."/>
            <person name="Higgins S."/>
            <person name="Loffler F."/>
        </authorList>
    </citation>
    <scope>NUCLEOTIDE SEQUENCE</scope>
</reference>
<name>A0A645GR31_9ZZZZ</name>
<organism evidence="1">
    <name type="scientific">bioreactor metagenome</name>
    <dbReference type="NCBI Taxonomy" id="1076179"/>
    <lineage>
        <taxon>unclassified sequences</taxon>
        <taxon>metagenomes</taxon>
        <taxon>ecological metagenomes</taxon>
    </lineage>
</organism>
<sequence>MHRFEDALVVVVARFANDHVVRVDAVGHDARFVEGVKQPRRADDIGAAARRLRANEIRRCQCAGVEVALVHLQPHAREFNLQLLRRLAAGVRQK</sequence>
<proteinExistence type="predicted"/>
<dbReference type="EMBL" id="VSSQ01079703">
    <property type="protein sequence ID" value="MPN29145.1"/>
    <property type="molecule type" value="Genomic_DNA"/>
</dbReference>
<comment type="caution">
    <text evidence="1">The sequence shown here is derived from an EMBL/GenBank/DDBJ whole genome shotgun (WGS) entry which is preliminary data.</text>
</comment>
<evidence type="ECO:0000313" key="1">
    <source>
        <dbReference type="EMBL" id="MPN29145.1"/>
    </source>
</evidence>